<dbReference type="PRINTS" id="PR00793">
    <property type="entry name" value="PROAMNOPTASE"/>
</dbReference>
<accession>A0ABT0GD44</accession>
<name>A0ABT0GD44_9GAMM</name>
<evidence type="ECO:0000256" key="1">
    <source>
        <dbReference type="ARBA" id="ARBA00010088"/>
    </source>
</evidence>
<keyword evidence="7" id="KW-1185">Reference proteome</keyword>
<keyword evidence="2 6" id="KW-0378">Hydrolase</keyword>
<dbReference type="InterPro" id="IPR002410">
    <property type="entry name" value="Peptidase_S33"/>
</dbReference>
<protein>
    <submittedName>
        <fullName evidence="6">Alpha/beta hydrolase</fullName>
    </submittedName>
</protein>
<feature type="domain" description="Peptidase S33 tripeptidyl aminopeptidase-like C-terminal" evidence="5">
    <location>
        <begin position="387"/>
        <end position="485"/>
    </location>
</feature>
<dbReference type="Pfam" id="PF08386">
    <property type="entry name" value="Abhydrolase_4"/>
    <property type="match status" value="1"/>
</dbReference>
<dbReference type="EMBL" id="JALNMH010000001">
    <property type="protein sequence ID" value="MCK7592460.1"/>
    <property type="molecule type" value="Genomic_DNA"/>
</dbReference>
<evidence type="ECO:0000256" key="3">
    <source>
        <dbReference type="SAM" id="SignalP"/>
    </source>
</evidence>
<feature type="chain" id="PRO_5045524218" evidence="3">
    <location>
        <begin position="21"/>
        <end position="503"/>
    </location>
</feature>
<dbReference type="PANTHER" id="PTHR43798">
    <property type="entry name" value="MONOACYLGLYCEROL LIPASE"/>
    <property type="match status" value="1"/>
</dbReference>
<comment type="similarity">
    <text evidence="1">Belongs to the peptidase S33 family.</text>
</comment>
<dbReference type="InterPro" id="IPR050266">
    <property type="entry name" value="AB_hydrolase_sf"/>
</dbReference>
<dbReference type="RefSeq" id="WP_248204642.1">
    <property type="nucleotide sequence ID" value="NZ_JALNMH010000001.1"/>
</dbReference>
<comment type="caution">
    <text evidence="6">The sequence shown here is derived from an EMBL/GenBank/DDBJ whole genome shotgun (WGS) entry which is preliminary data.</text>
</comment>
<evidence type="ECO:0000256" key="2">
    <source>
        <dbReference type="ARBA" id="ARBA00022801"/>
    </source>
</evidence>
<dbReference type="SUPFAM" id="SSF53474">
    <property type="entry name" value="alpha/beta-Hydrolases"/>
    <property type="match status" value="1"/>
</dbReference>
<gene>
    <name evidence="6" type="ORF">M0G41_02110</name>
</gene>
<dbReference type="InterPro" id="IPR000073">
    <property type="entry name" value="AB_hydrolase_1"/>
</dbReference>
<dbReference type="Pfam" id="PF00561">
    <property type="entry name" value="Abhydrolase_1"/>
    <property type="match status" value="1"/>
</dbReference>
<feature type="signal peptide" evidence="3">
    <location>
        <begin position="1"/>
        <end position="20"/>
    </location>
</feature>
<proteinExistence type="inferred from homology"/>
<dbReference type="InterPro" id="IPR013595">
    <property type="entry name" value="Pept_S33_TAP-like_C"/>
</dbReference>
<sequence length="503" mass="54268">MRSIPIVLLAASLLSGPAGATPVAAARVSLEPGQRAYGQIRFEPCSLQAPGMPVAVEAQCGTLEVAENREDPESRRITLGIGWIPVDGIADPDPVFMLAGGPGQAAKQAYPMVHAAFRDVRRSRHIILVDARGTGDSQPLVCRDSEGRANLTEGTSEDLDTARDFARRCAETLGREADLRFYSTGEHIDDLDEVRRALGVARINLVGISYGTRVAQQYAKRYPEATRSVVLDSVVPNSLVLGADHAANLQQALDTHFERCREDAGCSANIGNPRELLDQVSQTLREGDIAPVSYRDARSGEWKEATPEFGHLAILLRMYAYSPETATTLPYLLEQAAGGRYAAMLAQAEAITGSLTEQIYHGMQLSVSCTEDADELRADPAQDASVLGNQLVEFTQAQCAVWPRGSRDPVFREPLTGDLPVLLLSGEFDPVTPPRYGDEVAESLDRARHLVLPGQGHSVLGLGCAPKLLAQFIEKADPAALDAACLERLKPLPPFAGPYGWEP</sequence>
<dbReference type="GO" id="GO:0016787">
    <property type="term" value="F:hydrolase activity"/>
    <property type="evidence" value="ECO:0007669"/>
    <property type="project" value="UniProtKB-KW"/>
</dbReference>
<reference evidence="6" key="1">
    <citation type="submission" date="2022-04" db="EMBL/GenBank/DDBJ databases">
        <title>Lysobacter sp. CAU 1642 isolated from sea sand.</title>
        <authorList>
            <person name="Kim W."/>
        </authorList>
    </citation>
    <scope>NUCLEOTIDE SEQUENCE</scope>
    <source>
        <strain evidence="6">CAU 1642</strain>
    </source>
</reference>
<evidence type="ECO:0000259" key="4">
    <source>
        <dbReference type="Pfam" id="PF00561"/>
    </source>
</evidence>
<dbReference type="PANTHER" id="PTHR43798:SF27">
    <property type="entry name" value="HYDROLASE ALPHA_BETA HYDROLASE FOLD FAMILY"/>
    <property type="match status" value="1"/>
</dbReference>
<dbReference type="Proteomes" id="UP001431449">
    <property type="component" value="Unassembled WGS sequence"/>
</dbReference>
<keyword evidence="3" id="KW-0732">Signal</keyword>
<dbReference type="InterPro" id="IPR029058">
    <property type="entry name" value="AB_hydrolase_fold"/>
</dbReference>
<feature type="domain" description="AB hydrolase-1" evidence="4">
    <location>
        <begin position="94"/>
        <end position="240"/>
    </location>
</feature>
<evidence type="ECO:0000313" key="6">
    <source>
        <dbReference type="EMBL" id="MCK7592460.1"/>
    </source>
</evidence>
<organism evidence="6 7">
    <name type="scientific">Pseudomarimonas salicorniae</name>
    <dbReference type="NCBI Taxonomy" id="2933270"/>
    <lineage>
        <taxon>Bacteria</taxon>
        <taxon>Pseudomonadati</taxon>
        <taxon>Pseudomonadota</taxon>
        <taxon>Gammaproteobacteria</taxon>
        <taxon>Lysobacterales</taxon>
        <taxon>Lysobacteraceae</taxon>
        <taxon>Pseudomarimonas</taxon>
    </lineage>
</organism>
<evidence type="ECO:0000259" key="5">
    <source>
        <dbReference type="Pfam" id="PF08386"/>
    </source>
</evidence>
<dbReference type="Gene3D" id="3.40.50.1820">
    <property type="entry name" value="alpha/beta hydrolase"/>
    <property type="match status" value="1"/>
</dbReference>
<evidence type="ECO:0000313" key="7">
    <source>
        <dbReference type="Proteomes" id="UP001431449"/>
    </source>
</evidence>